<dbReference type="InterPro" id="IPR056823">
    <property type="entry name" value="TEN-like_YD-shell"/>
</dbReference>
<dbReference type="Gene3D" id="2.180.10.10">
    <property type="entry name" value="RHS repeat-associated core"/>
    <property type="match status" value="1"/>
</dbReference>
<reference evidence="3 4" key="1">
    <citation type="submission" date="2019-08" db="EMBL/GenBank/DDBJ databases">
        <title>Selenomonas sp. mPRGC5 and Selenomonas sp. mPRGC8 isolated from ruminal fluid of dairy goat (Capra hircus).</title>
        <authorList>
            <person name="Poothong S."/>
            <person name="Nuengjamnong C."/>
            <person name="Tanasupawat S."/>
        </authorList>
    </citation>
    <scope>NUCLEOTIDE SEQUENCE [LARGE SCALE GENOMIC DNA]</scope>
    <source>
        <strain evidence="4">mPRGC8</strain>
    </source>
</reference>
<dbReference type="InterPro" id="IPR006530">
    <property type="entry name" value="YD"/>
</dbReference>
<dbReference type="RefSeq" id="WP_149189833.1">
    <property type="nucleotide sequence ID" value="NZ_VTOZ01000033.1"/>
</dbReference>
<evidence type="ECO:0000256" key="1">
    <source>
        <dbReference type="ARBA" id="ARBA00022737"/>
    </source>
</evidence>
<dbReference type="AlphaFoldDB" id="A0A5D6WHY3"/>
<feature type="domain" description="Teneurin-like YD-shell" evidence="2">
    <location>
        <begin position="19"/>
        <end position="180"/>
    </location>
</feature>
<name>A0A5D6WHY3_9FIRM</name>
<comment type="caution">
    <text evidence="3">The sequence shown here is derived from an EMBL/GenBank/DDBJ whole genome shotgun (WGS) entry which is preliminary data.</text>
</comment>
<protein>
    <submittedName>
        <fullName evidence="3">RHS repeat protein</fullName>
    </submittedName>
</protein>
<dbReference type="PANTHER" id="PTHR32305">
    <property type="match status" value="1"/>
</dbReference>
<evidence type="ECO:0000259" key="2">
    <source>
        <dbReference type="Pfam" id="PF25023"/>
    </source>
</evidence>
<keyword evidence="4" id="KW-1185">Reference proteome</keyword>
<proteinExistence type="predicted"/>
<dbReference type="PANTHER" id="PTHR32305:SF15">
    <property type="entry name" value="PROTEIN RHSA-RELATED"/>
    <property type="match status" value="1"/>
</dbReference>
<dbReference type="Proteomes" id="UP000322783">
    <property type="component" value="Unassembled WGS sequence"/>
</dbReference>
<accession>A0A5D6WHY3</accession>
<dbReference type="NCBIfam" id="TIGR01643">
    <property type="entry name" value="YD_repeat_2x"/>
    <property type="match status" value="3"/>
</dbReference>
<dbReference type="InterPro" id="IPR050708">
    <property type="entry name" value="T6SS_VgrG/RHS"/>
</dbReference>
<keyword evidence="1" id="KW-0677">Repeat</keyword>
<evidence type="ECO:0000313" key="3">
    <source>
        <dbReference type="EMBL" id="TYZ27072.1"/>
    </source>
</evidence>
<dbReference type="EMBL" id="VTOZ01000033">
    <property type="protein sequence ID" value="TYZ27072.1"/>
    <property type="molecule type" value="Genomic_DNA"/>
</dbReference>
<sequence>MSKEAEKRNPKRNRKWWATTCYTYDFAGNITEAVDGNGNKRIYAYDDNNQLKAITYPDGSQEQYLFTADGKLIQFQDRNGITNEYQWNVYGSLVERKAGDLCNSYEYAPNGQLIAAIAGDMDYRYTYDKDGLLTAKKASGRTLLAYTYDELGRKTSQTDITGRKVNYRFDKSNHLVVICNEADQSIVKFDRDADGAI</sequence>
<gene>
    <name evidence="3" type="ORF">FZ041_12680</name>
</gene>
<dbReference type="SUPFAM" id="SSF69304">
    <property type="entry name" value="Tricorn protease N-terminal domain"/>
    <property type="match status" value="1"/>
</dbReference>
<evidence type="ECO:0000313" key="4">
    <source>
        <dbReference type="Proteomes" id="UP000322783"/>
    </source>
</evidence>
<organism evidence="3 4">
    <name type="scientific">Selenomonas caprae</name>
    <dbReference type="NCBI Taxonomy" id="2606905"/>
    <lineage>
        <taxon>Bacteria</taxon>
        <taxon>Bacillati</taxon>
        <taxon>Bacillota</taxon>
        <taxon>Negativicutes</taxon>
        <taxon>Selenomonadales</taxon>
        <taxon>Selenomonadaceae</taxon>
        <taxon>Selenomonas</taxon>
    </lineage>
</organism>
<dbReference type="Pfam" id="PF25023">
    <property type="entry name" value="TEN_YD-shell"/>
    <property type="match status" value="1"/>
</dbReference>